<gene>
    <name evidence="1" type="ORF">AVDCRST_MAG26-2392</name>
</gene>
<evidence type="ECO:0000313" key="1">
    <source>
        <dbReference type="EMBL" id="CAA9262515.1"/>
    </source>
</evidence>
<accession>A0A6J4IYQ3</accession>
<reference evidence="1" key="1">
    <citation type="submission" date="2020-02" db="EMBL/GenBank/DDBJ databases">
        <authorList>
            <person name="Meier V. D."/>
        </authorList>
    </citation>
    <scope>NUCLEOTIDE SEQUENCE</scope>
    <source>
        <strain evidence="1">AVDCRST_MAG26</strain>
    </source>
</reference>
<proteinExistence type="predicted"/>
<sequence>WRLESGWTAARSCAPLPAWPMRPAARK</sequence>
<feature type="non-terminal residue" evidence="1">
    <location>
        <position position="27"/>
    </location>
</feature>
<dbReference type="AlphaFoldDB" id="A0A6J4IYQ3"/>
<name>A0A6J4IYQ3_9CHLR</name>
<protein>
    <submittedName>
        <fullName evidence="1">Uncharacterized protein</fullName>
    </submittedName>
</protein>
<feature type="non-terminal residue" evidence="1">
    <location>
        <position position="1"/>
    </location>
</feature>
<dbReference type="EMBL" id="CADCTK010000553">
    <property type="protein sequence ID" value="CAA9262515.1"/>
    <property type="molecule type" value="Genomic_DNA"/>
</dbReference>
<organism evidence="1">
    <name type="scientific">uncultured Chloroflexia bacterium</name>
    <dbReference type="NCBI Taxonomy" id="1672391"/>
    <lineage>
        <taxon>Bacteria</taxon>
        <taxon>Bacillati</taxon>
        <taxon>Chloroflexota</taxon>
        <taxon>Chloroflexia</taxon>
        <taxon>environmental samples</taxon>
    </lineage>
</organism>